<name>A0A1H3K2S4_9FIRM</name>
<dbReference type="AlphaFoldDB" id="A0A1H3K2S4"/>
<dbReference type="EMBL" id="FNPG01000018">
    <property type="protein sequence ID" value="SDY46461.1"/>
    <property type="molecule type" value="Genomic_DNA"/>
</dbReference>
<accession>A0A1H3K2S4</accession>
<dbReference type="Proteomes" id="UP000183918">
    <property type="component" value="Unassembled WGS sequence"/>
</dbReference>
<feature type="compositionally biased region" description="Basic and acidic residues" evidence="1">
    <location>
        <begin position="180"/>
        <end position="197"/>
    </location>
</feature>
<dbReference type="OrthoDB" id="5135382at2"/>
<feature type="region of interest" description="Disordered" evidence="1">
    <location>
        <begin position="157"/>
        <end position="218"/>
    </location>
</feature>
<evidence type="ECO:0000256" key="1">
    <source>
        <dbReference type="SAM" id="MobiDB-lite"/>
    </source>
</evidence>
<dbReference type="InterPro" id="IPR043756">
    <property type="entry name" value="DUF5702"/>
</dbReference>
<gene>
    <name evidence="2" type="ORF">SAMN02910414_01629</name>
</gene>
<dbReference type="RefSeq" id="WP_074717923.1">
    <property type="nucleotide sequence ID" value="NZ_FNPG01000018.1"/>
</dbReference>
<proteinExistence type="predicted"/>
<feature type="compositionally biased region" description="Low complexity" evidence="1">
    <location>
        <begin position="201"/>
        <end position="212"/>
    </location>
</feature>
<keyword evidence="3" id="KW-1185">Reference proteome</keyword>
<evidence type="ECO:0000313" key="2">
    <source>
        <dbReference type="EMBL" id="SDY46461.1"/>
    </source>
</evidence>
<feature type="compositionally biased region" description="Basic and acidic residues" evidence="1">
    <location>
        <begin position="157"/>
        <end position="172"/>
    </location>
</feature>
<organism evidence="2 3">
    <name type="scientific">Lachnobacterium bovis DSM 14045</name>
    <dbReference type="NCBI Taxonomy" id="1122142"/>
    <lineage>
        <taxon>Bacteria</taxon>
        <taxon>Bacillati</taxon>
        <taxon>Bacillota</taxon>
        <taxon>Clostridia</taxon>
        <taxon>Lachnospirales</taxon>
        <taxon>Lachnospiraceae</taxon>
        <taxon>Lachnobacterium</taxon>
    </lineage>
</organism>
<dbReference type="STRING" id="1122142.SAMN02910414_01629"/>
<dbReference type="Pfam" id="PF18960">
    <property type="entry name" value="DUF5702"/>
    <property type="match status" value="1"/>
</dbReference>
<protein>
    <submittedName>
        <fullName evidence="2">Uncharacterized protein</fullName>
    </submittedName>
</protein>
<sequence>MKKTQKASVTVFASLSFMLILAVSFSLLEAARITEMKKVTRMNSDAVLESIFAEYNTPLYKKYGLLGYWADERREKISFDSTMSKIEDYTNKNLNNSPNFKGRLPLDLIKINSCEASVEKYLLMTDGEGRAFTEAIVEKEKRGLPKTLINEAKEKFKSVDAKNSQEKTHKDLDDADEAIDNPKEYAKKHNISLKKDDENSDSFNNSSNVLDSQNGDKSENPIKVIKELKQKGILEIVLKNPEDLSKKEINDQNLLSKRDKQRGNINVSSGGFVVDKVALVHYFSKYFSTYRNPRKDAGIQYEQEYIIAGKKDDISNLKSAVNKILISRIASNMVSIYKDKAKMAQIEALADTLSVITLSPEIMQCIKIGLITAWAYGESILDLRTLMSGGKISVVKSPEEWTLGLSGIGALTNKSFKAKECKKGLKYEEFLAILIALKSEKETTMHAMDIIEQNIRQEKGYEKFKLDNVVLEAKVDYKYQINTVFLGFVDLKTDKINSLEINNSAIYSYLKNVRKSNKKN</sequence>
<reference evidence="2 3" key="1">
    <citation type="submission" date="2016-10" db="EMBL/GenBank/DDBJ databases">
        <authorList>
            <person name="de Groot N.N."/>
        </authorList>
    </citation>
    <scope>NUCLEOTIDE SEQUENCE [LARGE SCALE GENOMIC DNA]</scope>
    <source>
        <strain evidence="2 3">DSM 14045</strain>
    </source>
</reference>
<evidence type="ECO:0000313" key="3">
    <source>
        <dbReference type="Proteomes" id="UP000183918"/>
    </source>
</evidence>